<dbReference type="PANTHER" id="PTHR41773:SF1">
    <property type="entry name" value="RELA_SPOT DOMAIN-CONTAINING PROTEIN"/>
    <property type="match status" value="1"/>
</dbReference>
<dbReference type="PATRIC" id="fig|1158609.3.peg.33"/>
<dbReference type="eggNOG" id="COG2357">
    <property type="taxonomic scope" value="Bacteria"/>
</dbReference>
<sequence length="367" mass="42744">MVEKEGKVDILAQYDKQEKLYADFLNYFYNTITGILDSESIVVQNIDVRLKNRKSLGKKIVLKAKYKKIDDITDICGMRIITYFSDDVDKIANFIKEEFEVDEAKSVDKREIDDPTKFGYVSLHYIVSLKGSRSELPEAKRFRNLKIEIQIRTILQHAWAEIEHDLGYKAVGDIPVKVRRQFSRLASHIELADEEFVRVKESINSYSEEVRRNIKNKTEEVLIDIISVSTFVINDEQYLKTIESIDKFMPNKTKRSINDSTSKNILSKIVKICTSIKIVTIGELKTIYLSLSDDLEKCLKREVESQEIWGMSQITPLISILDIINKAKNKSINSSDFIRYYEKEQQEVWKEKYLEGREDNGYEENGE</sequence>
<organism evidence="3 5">
    <name type="scientific">Enterococcus moraviensis ATCC BAA-383</name>
    <dbReference type="NCBI Taxonomy" id="1158609"/>
    <lineage>
        <taxon>Bacteria</taxon>
        <taxon>Bacillati</taxon>
        <taxon>Bacillota</taxon>
        <taxon>Bacilli</taxon>
        <taxon>Lactobacillales</taxon>
        <taxon>Enterococcaceae</taxon>
        <taxon>Enterococcus</taxon>
    </lineage>
</organism>
<evidence type="ECO:0000259" key="2">
    <source>
        <dbReference type="SMART" id="SM00954"/>
    </source>
</evidence>
<dbReference type="STRING" id="155617.RV09_GL003102"/>
<reference evidence="4 6" key="2">
    <citation type="submission" date="2013-03" db="EMBL/GenBank/DDBJ databases">
        <title>The Genome Sequence of Enterococcus moraviensis BAA-383 (PacBio/Illumina hybrid assembly).</title>
        <authorList>
            <consortium name="The Broad Institute Genomics Platform"/>
            <consortium name="The Broad Institute Genome Sequencing Center for Infectious Disease"/>
            <person name="Earl A."/>
            <person name="Russ C."/>
            <person name="Gilmore M."/>
            <person name="Surin D."/>
            <person name="Walker B."/>
            <person name="Young S."/>
            <person name="Zeng Q."/>
            <person name="Gargeya S."/>
            <person name="Fitzgerald M."/>
            <person name="Haas B."/>
            <person name="Abouelleil A."/>
            <person name="Allen A.W."/>
            <person name="Alvarado L."/>
            <person name="Arachchi H.M."/>
            <person name="Berlin A.M."/>
            <person name="Chapman S.B."/>
            <person name="Gainer-Dewar J."/>
            <person name="Goldberg J."/>
            <person name="Griggs A."/>
            <person name="Gujja S."/>
            <person name="Hansen M."/>
            <person name="Howarth C."/>
            <person name="Imamovic A."/>
            <person name="Ireland A."/>
            <person name="Larimer J."/>
            <person name="McCowan C."/>
            <person name="Murphy C."/>
            <person name="Pearson M."/>
            <person name="Poon T.W."/>
            <person name="Priest M."/>
            <person name="Roberts A."/>
            <person name="Saif S."/>
            <person name="Shea T."/>
            <person name="Sisk P."/>
            <person name="Sykes S."/>
            <person name="Wortman J."/>
            <person name="Nusbaum C."/>
            <person name="Birren B."/>
        </authorList>
    </citation>
    <scope>NUCLEOTIDE SEQUENCE [LARGE SCALE GENOMIC DNA]</scope>
    <source>
        <strain evidence="4 6">ATCC BAA-383</strain>
    </source>
</reference>
<dbReference type="GO" id="GO:0015970">
    <property type="term" value="P:guanosine tetraphosphate biosynthetic process"/>
    <property type="evidence" value="ECO:0007669"/>
    <property type="project" value="UniProtKB-UniPathway"/>
</dbReference>
<dbReference type="EMBL" id="AJAS01000002">
    <property type="protein sequence ID" value="EOI06702.1"/>
    <property type="molecule type" value="Genomic_DNA"/>
</dbReference>
<dbReference type="SUPFAM" id="SSF81301">
    <property type="entry name" value="Nucleotidyltransferase"/>
    <property type="match status" value="1"/>
</dbReference>
<dbReference type="AlphaFoldDB" id="R2U1Y7"/>
<dbReference type="EMBL" id="ASWB01000004">
    <property type="protein sequence ID" value="EOT65039.1"/>
    <property type="molecule type" value="Genomic_DNA"/>
</dbReference>
<dbReference type="HOGENOM" id="CLU_058756_0_0_9"/>
<protein>
    <recommendedName>
        <fullName evidence="2">RelA/SpoT domain-containing protein</fullName>
    </recommendedName>
</protein>
<dbReference type="SMART" id="SM00954">
    <property type="entry name" value="RelA_SpoT"/>
    <property type="match status" value="1"/>
</dbReference>
<name>R2U1Y7_9ENTE</name>
<dbReference type="OrthoDB" id="9789634at2"/>
<accession>R2U1Y7</accession>
<dbReference type="Proteomes" id="UP000014157">
    <property type="component" value="Unassembled WGS sequence"/>
</dbReference>
<dbReference type="CDD" id="cd05399">
    <property type="entry name" value="NT_Rel-Spo_like"/>
    <property type="match status" value="1"/>
</dbReference>
<evidence type="ECO:0000313" key="5">
    <source>
        <dbReference type="Proteomes" id="UP000013781"/>
    </source>
</evidence>
<keyword evidence="6" id="KW-1185">Reference proteome</keyword>
<dbReference type="InterPro" id="IPR007685">
    <property type="entry name" value="RelA_SpoT"/>
</dbReference>
<comment type="caution">
    <text evidence="3">The sequence shown here is derived from an EMBL/GenBank/DDBJ whole genome shotgun (WGS) entry which is preliminary data.</text>
</comment>
<evidence type="ECO:0000313" key="4">
    <source>
        <dbReference type="EMBL" id="EOT65039.1"/>
    </source>
</evidence>
<evidence type="ECO:0000256" key="1">
    <source>
        <dbReference type="ARBA" id="ARBA00004976"/>
    </source>
</evidence>
<evidence type="ECO:0000313" key="6">
    <source>
        <dbReference type="Proteomes" id="UP000014157"/>
    </source>
</evidence>
<dbReference type="InterPro" id="IPR043519">
    <property type="entry name" value="NT_sf"/>
</dbReference>
<proteinExistence type="predicted"/>
<dbReference type="Proteomes" id="UP000013781">
    <property type="component" value="Unassembled WGS sequence"/>
</dbReference>
<gene>
    <name evidence="4" type="ORF">I586_02773</name>
    <name evidence="3" type="ORF">UAY_00044</name>
</gene>
<evidence type="ECO:0000313" key="3">
    <source>
        <dbReference type="EMBL" id="EOI06702.1"/>
    </source>
</evidence>
<dbReference type="UniPathway" id="UPA00908">
    <property type="reaction ID" value="UER00884"/>
</dbReference>
<dbReference type="Pfam" id="PF04607">
    <property type="entry name" value="RelA_SpoT"/>
    <property type="match status" value="1"/>
</dbReference>
<reference evidence="3 5" key="1">
    <citation type="submission" date="2013-02" db="EMBL/GenBank/DDBJ databases">
        <title>The Genome Sequence of Enterococcus moraviensis BAA-383.</title>
        <authorList>
            <consortium name="The Broad Institute Genome Sequencing Platform"/>
            <consortium name="The Broad Institute Genome Sequencing Center for Infectious Disease"/>
            <person name="Earl A.M."/>
            <person name="Gilmore M.S."/>
            <person name="Lebreton F."/>
            <person name="Walker B."/>
            <person name="Young S.K."/>
            <person name="Zeng Q."/>
            <person name="Gargeya S."/>
            <person name="Fitzgerald M."/>
            <person name="Haas B."/>
            <person name="Abouelleil A."/>
            <person name="Alvarado L."/>
            <person name="Arachchi H.M."/>
            <person name="Berlin A.M."/>
            <person name="Chapman S.B."/>
            <person name="Dewar J."/>
            <person name="Goldberg J."/>
            <person name="Griggs A."/>
            <person name="Gujja S."/>
            <person name="Hansen M."/>
            <person name="Howarth C."/>
            <person name="Imamovic A."/>
            <person name="Larimer J."/>
            <person name="McCowan C."/>
            <person name="Murphy C."/>
            <person name="Neiman D."/>
            <person name="Pearson M."/>
            <person name="Priest M."/>
            <person name="Roberts A."/>
            <person name="Saif S."/>
            <person name="Shea T."/>
            <person name="Sisk P."/>
            <person name="Sykes S."/>
            <person name="Wortman J."/>
            <person name="Nusbaum C."/>
            <person name="Birren B."/>
        </authorList>
    </citation>
    <scope>NUCLEOTIDE SEQUENCE [LARGE SCALE GENOMIC DNA]</scope>
    <source>
        <strain evidence="3 5">ATCC BAA-383</strain>
    </source>
</reference>
<comment type="pathway">
    <text evidence="1">Purine metabolism; ppGpp biosynthesis; ppGpp from GTP: step 1/2.</text>
</comment>
<dbReference type="Gene3D" id="1.10.287.860">
    <property type="entry name" value="Nucleotidyltransferase"/>
    <property type="match status" value="1"/>
</dbReference>
<feature type="domain" description="RelA/SpoT" evidence="2">
    <location>
        <begin position="48"/>
        <end position="174"/>
    </location>
</feature>
<dbReference type="RefSeq" id="WP_010763470.1">
    <property type="nucleotide sequence ID" value="NZ_ASWB01000004.1"/>
</dbReference>
<dbReference type="PANTHER" id="PTHR41773">
    <property type="entry name" value="GTP PYROPHOSPHATASE-RELATED"/>
    <property type="match status" value="1"/>
</dbReference>
<dbReference type="Gene3D" id="3.30.460.10">
    <property type="entry name" value="Beta Polymerase, domain 2"/>
    <property type="match status" value="1"/>
</dbReference>